<dbReference type="EMBL" id="CVQH01011112">
    <property type="protein sequence ID" value="CRK19839.1"/>
    <property type="molecule type" value="Genomic_DNA"/>
</dbReference>
<dbReference type="AlphaFoldDB" id="A0A0G4LD78"/>
<protein>
    <submittedName>
        <fullName evidence="2">Uncharacterized protein</fullName>
    </submittedName>
</protein>
<name>A0A0G4LD78_VERLO</name>
<evidence type="ECO:0000256" key="1">
    <source>
        <dbReference type="SAM" id="MobiDB-lite"/>
    </source>
</evidence>
<feature type="region of interest" description="Disordered" evidence="1">
    <location>
        <begin position="34"/>
        <end position="59"/>
    </location>
</feature>
<accession>A0A0G4LD78</accession>
<evidence type="ECO:0000313" key="3">
    <source>
        <dbReference type="Proteomes" id="UP000044602"/>
    </source>
</evidence>
<dbReference type="Proteomes" id="UP000044602">
    <property type="component" value="Unassembled WGS sequence"/>
</dbReference>
<gene>
    <name evidence="2" type="ORF">BN1708_000497</name>
</gene>
<reference evidence="2 3" key="1">
    <citation type="submission" date="2015-05" db="EMBL/GenBank/DDBJ databases">
        <authorList>
            <person name="Wang D.B."/>
            <person name="Wang M."/>
        </authorList>
    </citation>
    <scope>NUCLEOTIDE SEQUENCE [LARGE SCALE GENOMIC DNA]</scope>
    <source>
        <strain evidence="2">VL1</strain>
    </source>
</reference>
<keyword evidence="3" id="KW-1185">Reference proteome</keyword>
<sequence>MSWVMFPLVGNAVGRLRLVSRAMYEQAVLAKRSENPPTQPLWNARRSEPALGETVQKAR</sequence>
<organism evidence="2 3">
    <name type="scientific">Verticillium longisporum</name>
    <name type="common">Verticillium dahliae var. longisporum</name>
    <dbReference type="NCBI Taxonomy" id="100787"/>
    <lineage>
        <taxon>Eukaryota</taxon>
        <taxon>Fungi</taxon>
        <taxon>Dikarya</taxon>
        <taxon>Ascomycota</taxon>
        <taxon>Pezizomycotina</taxon>
        <taxon>Sordariomycetes</taxon>
        <taxon>Hypocreomycetidae</taxon>
        <taxon>Glomerellales</taxon>
        <taxon>Plectosphaerellaceae</taxon>
        <taxon>Verticillium</taxon>
    </lineage>
</organism>
<proteinExistence type="predicted"/>
<evidence type="ECO:0000313" key="2">
    <source>
        <dbReference type="EMBL" id="CRK19839.1"/>
    </source>
</evidence>